<keyword evidence="8 10" id="KW-0539">Nucleus</keyword>
<comment type="subcellular location">
    <subcellularLocation>
        <location evidence="10">Nucleus</location>
    </subcellularLocation>
    <subcellularLocation>
        <location evidence="10">Chromosome</location>
        <location evidence="10">Telomere</location>
    </subcellularLocation>
</comment>
<keyword evidence="6 10" id="KW-0010">Activator</keyword>
<feature type="compositionally biased region" description="Polar residues" evidence="12">
    <location>
        <begin position="316"/>
        <end position="330"/>
    </location>
</feature>
<keyword evidence="7 10" id="KW-0804">Transcription</keyword>
<dbReference type="GO" id="GO:0010833">
    <property type="term" value="P:telomere maintenance via telomere lengthening"/>
    <property type="evidence" value="ECO:0007669"/>
    <property type="project" value="UniProtKB-UniRule"/>
</dbReference>
<feature type="domain" description="BRCT" evidence="14">
    <location>
        <begin position="29"/>
        <end position="108"/>
    </location>
</feature>
<evidence type="ECO:0000256" key="2">
    <source>
        <dbReference type="ARBA" id="ARBA00017805"/>
    </source>
</evidence>
<dbReference type="SUPFAM" id="SSF46689">
    <property type="entry name" value="Homeodomain-like"/>
    <property type="match status" value="1"/>
</dbReference>
<organism evidence="15 16">
    <name type="scientific">Paramormyrops kingsleyae</name>
    <dbReference type="NCBI Taxonomy" id="1676925"/>
    <lineage>
        <taxon>Eukaryota</taxon>
        <taxon>Metazoa</taxon>
        <taxon>Chordata</taxon>
        <taxon>Craniata</taxon>
        <taxon>Vertebrata</taxon>
        <taxon>Euteleostomi</taxon>
        <taxon>Actinopterygii</taxon>
        <taxon>Neopterygii</taxon>
        <taxon>Teleostei</taxon>
        <taxon>Osteoglossocephala</taxon>
        <taxon>Osteoglossomorpha</taxon>
        <taxon>Osteoglossiformes</taxon>
        <taxon>Mormyridae</taxon>
        <taxon>Paramormyrops</taxon>
    </lineage>
</organism>
<dbReference type="GeneTree" id="ENSGT00390000005351"/>
<evidence type="ECO:0000256" key="5">
    <source>
        <dbReference type="ARBA" id="ARBA00023015"/>
    </source>
</evidence>
<feature type="region of interest" description="Disordered" evidence="12">
    <location>
        <begin position="107"/>
        <end position="128"/>
    </location>
</feature>
<evidence type="ECO:0000313" key="16">
    <source>
        <dbReference type="Proteomes" id="UP000261540"/>
    </source>
</evidence>
<keyword evidence="3 10" id="KW-0158">Chromosome</keyword>
<dbReference type="GO" id="GO:0070187">
    <property type="term" value="C:shelterin complex"/>
    <property type="evidence" value="ECO:0007669"/>
    <property type="project" value="TreeGrafter"/>
</dbReference>
<reference evidence="15" key="2">
    <citation type="submission" date="2025-09" db="UniProtKB">
        <authorList>
            <consortium name="Ensembl"/>
        </authorList>
    </citation>
    <scope>IDENTIFICATION</scope>
</reference>
<feature type="domain" description="TERF2-interacting telomeric protein 1 Myb" evidence="13">
    <location>
        <begin position="131"/>
        <end position="181"/>
    </location>
</feature>
<protein>
    <recommendedName>
        <fullName evidence="2 10">Telomeric repeat-binding factor 2-interacting protein 1</fullName>
        <shortName evidence="10">TERF2-interacting telomeric protein 1</shortName>
    </recommendedName>
    <alternativeName>
        <fullName evidence="9 10">Repressor/activator protein 1 homolog</fullName>
    </alternativeName>
</protein>
<dbReference type="AlphaFoldDB" id="A0A3B3SEQ7"/>
<sequence length="550" mass="61417">MMFLSPPQSVSMMSSDNGNAQLSPVLFLDLQGEPMRFFLCPGASKAQLQPIIKAGGGVVCKVQEPGAILLLDPEQVAKVPAMLANCYISTQYIRDSVEKNQQLDVDDYKFNNGGEQARPEQRKRERGRMGYTPEDDAVILSYISKRLQEARGNVVWREMERLGVTDHSWQSMKDRYRKHLCLQLSSPKNWSPPDRKPSRDRTHPRASPEKTSLPLVIEKTKMRTPPAQEAPACSSKKRHAESSPEKDIGVVPESSPGQSVKHGMHPQASSEAAHTRSPVRKKHRESSPESGCLDTLAEEDGVLQKDTDALAESRVVVQQSSEMNRNTVNPEENGEEMEKRRTVTPVKMKLGILEMAILEFEEEDGTDDETPDLSLSKRPQADPEASACEHDLVVNTSREILDDHASRKAQIELLAGNSGPQDHRSNGTVKKIIPAASNVHTFLFESQEELTNDVAFSQAQLEEAKHLLRTLMRESKQDLCSVTKALLKNSGEVQVSLKYLLAGDKERPEGPFWTRHDDNLLLSAHPSQHNLHLKYGEDGMAKRIAFLDTE</sequence>
<comment type="similarity">
    <text evidence="1 10">Belongs to the RAP1 family.</text>
</comment>
<accession>A0A3B3SEQ7</accession>
<proteinExistence type="inferred from homology"/>
<feature type="coiled-coil region" evidence="11">
    <location>
        <begin position="447"/>
        <end position="474"/>
    </location>
</feature>
<keyword evidence="11" id="KW-0175">Coiled coil</keyword>
<dbReference type="Pfam" id="PF08914">
    <property type="entry name" value="Myb_Rap1"/>
    <property type="match status" value="1"/>
</dbReference>
<evidence type="ECO:0000256" key="10">
    <source>
        <dbReference type="RuleBase" id="RU367107"/>
    </source>
</evidence>
<evidence type="ECO:0000256" key="9">
    <source>
        <dbReference type="ARBA" id="ARBA00032471"/>
    </source>
</evidence>
<dbReference type="GO" id="GO:0005654">
    <property type="term" value="C:nucleoplasm"/>
    <property type="evidence" value="ECO:0007669"/>
    <property type="project" value="UniProtKB-ARBA"/>
</dbReference>
<reference evidence="15" key="1">
    <citation type="submission" date="2025-08" db="UniProtKB">
        <authorList>
            <consortium name="Ensembl"/>
        </authorList>
    </citation>
    <scope>IDENTIFICATION</scope>
</reference>
<dbReference type="Ensembl" id="ENSPKIT00000010030.1">
    <property type="protein sequence ID" value="ENSPKIP00000029237.1"/>
    <property type="gene ID" value="ENSPKIG00000010564.1"/>
</dbReference>
<evidence type="ECO:0000256" key="12">
    <source>
        <dbReference type="SAM" id="MobiDB-lite"/>
    </source>
</evidence>
<dbReference type="InterPro" id="IPR001357">
    <property type="entry name" value="BRCT_dom"/>
</dbReference>
<evidence type="ECO:0000259" key="14">
    <source>
        <dbReference type="Pfam" id="PF16589"/>
    </source>
</evidence>
<evidence type="ECO:0000256" key="4">
    <source>
        <dbReference type="ARBA" id="ARBA00022895"/>
    </source>
</evidence>
<dbReference type="STRING" id="1676925.ENSPKIP00000029237"/>
<evidence type="ECO:0000313" key="15">
    <source>
        <dbReference type="Ensembl" id="ENSPKIP00000029237.1"/>
    </source>
</evidence>
<dbReference type="InterPro" id="IPR039595">
    <property type="entry name" value="TE2IP/Rap1"/>
</dbReference>
<dbReference type="InterPro" id="IPR015010">
    <property type="entry name" value="TERF2IP_Myb"/>
</dbReference>
<evidence type="ECO:0000256" key="11">
    <source>
        <dbReference type="SAM" id="Coils"/>
    </source>
</evidence>
<dbReference type="GO" id="GO:0031848">
    <property type="term" value="P:protection from non-homologous end joining at telomere"/>
    <property type="evidence" value="ECO:0007669"/>
    <property type="project" value="TreeGrafter"/>
</dbReference>
<dbReference type="Proteomes" id="UP000261540">
    <property type="component" value="Unplaced"/>
</dbReference>
<dbReference type="InterPro" id="IPR009057">
    <property type="entry name" value="Homeodomain-like_sf"/>
</dbReference>
<keyword evidence="16" id="KW-1185">Reference proteome</keyword>
<feature type="compositionally biased region" description="Acidic residues" evidence="12">
    <location>
        <begin position="361"/>
        <end position="371"/>
    </location>
</feature>
<feature type="compositionally biased region" description="Basic and acidic residues" evidence="12">
    <location>
        <begin position="193"/>
        <end position="208"/>
    </location>
</feature>
<comment type="function">
    <text evidence="10">Acts both as a regulator of telomere function and as a transcription regulator. Involved in the regulation of telomere length and protection as a component of the shelterin complex (telosome). Does not bind DNA directly: recruited to telomeric double-stranded 5'-TTAGGG-3' repeats via its interaction with terf2. Independently of its function in telomeres, also acts as a transcription regulator: recruited to extratelomeric 5'-TTAGGG-3' sites via its association with terf2 or other factors, and regulates gene expression.</text>
</comment>
<evidence type="ECO:0000256" key="8">
    <source>
        <dbReference type="ARBA" id="ARBA00023242"/>
    </source>
</evidence>
<dbReference type="CDD" id="cd11655">
    <property type="entry name" value="rap1_myb-like"/>
    <property type="match status" value="1"/>
</dbReference>
<evidence type="ECO:0000256" key="1">
    <source>
        <dbReference type="ARBA" id="ARBA00010467"/>
    </source>
</evidence>
<feature type="region of interest" description="Disordered" evidence="12">
    <location>
        <begin position="185"/>
        <end position="295"/>
    </location>
</feature>
<evidence type="ECO:0000256" key="3">
    <source>
        <dbReference type="ARBA" id="ARBA00022454"/>
    </source>
</evidence>
<dbReference type="GO" id="GO:0006355">
    <property type="term" value="P:regulation of DNA-templated transcription"/>
    <property type="evidence" value="ECO:0007669"/>
    <property type="project" value="UniProtKB-UniRule"/>
</dbReference>
<feature type="region of interest" description="Disordered" evidence="12">
    <location>
        <begin position="361"/>
        <end position="387"/>
    </location>
</feature>
<keyword evidence="4 10" id="KW-0779">Telomere</keyword>
<keyword evidence="5 10" id="KW-0805">Transcription regulation</keyword>
<feature type="region of interest" description="Disordered" evidence="12">
    <location>
        <begin position="314"/>
        <end position="342"/>
    </location>
</feature>
<dbReference type="Pfam" id="PF16589">
    <property type="entry name" value="BRCT_2"/>
    <property type="match status" value="1"/>
</dbReference>
<name>A0A3B3SEQ7_9TELE</name>
<dbReference type="FunFam" id="1.10.10.60:FF:000246">
    <property type="entry name" value="Telomeric repeat-binding factor 2-interacting protein 1"/>
    <property type="match status" value="1"/>
</dbReference>
<evidence type="ECO:0000256" key="7">
    <source>
        <dbReference type="ARBA" id="ARBA00023163"/>
    </source>
</evidence>
<dbReference type="PANTHER" id="PTHR16466:SF6">
    <property type="entry name" value="TELOMERIC REPEAT-BINDING FACTOR 2-INTERACTING PROTEIN 1"/>
    <property type="match status" value="1"/>
</dbReference>
<dbReference type="Gene3D" id="1.10.10.60">
    <property type="entry name" value="Homeodomain-like"/>
    <property type="match status" value="1"/>
</dbReference>
<evidence type="ECO:0000259" key="13">
    <source>
        <dbReference type="Pfam" id="PF08914"/>
    </source>
</evidence>
<evidence type="ECO:0000256" key="6">
    <source>
        <dbReference type="ARBA" id="ARBA00023159"/>
    </source>
</evidence>
<comment type="subunit">
    <text evidence="10">Homodimer.</text>
</comment>
<dbReference type="PANTHER" id="PTHR16466">
    <property type="entry name" value="TELOMERE REPEAT-BINDING FACTOR 2-INTERACTING PROTEIN 1"/>
    <property type="match status" value="1"/>
</dbReference>
<dbReference type="GO" id="GO:0042162">
    <property type="term" value="F:telomeric DNA binding"/>
    <property type="evidence" value="ECO:0007669"/>
    <property type="project" value="TreeGrafter"/>
</dbReference>